<sequence>MHNVRNDSLSRPVIYLDETWVNADQSPKFIWQSSTNQGGLKVTLGKGSRLIICHAGTVDQGFILSAQLVFQSKSTVNYHEEMNSEVFKKWFLNLLRGLDDPHVIVMDNVSYHSAYAENIPSTNTKKKAGIVAQLLKKNIPHNTTKSKPELLNIVKEHKEKYRAYELDQKEYKMGH</sequence>
<evidence type="ECO:0000313" key="2">
    <source>
        <dbReference type="Proteomes" id="UP000499080"/>
    </source>
</evidence>
<dbReference type="PANTHER" id="PTHR33939:SF1">
    <property type="entry name" value="DUF4371 DOMAIN-CONTAINING PROTEIN"/>
    <property type="match status" value="1"/>
</dbReference>
<comment type="caution">
    <text evidence="1">The sequence shown here is derived from an EMBL/GenBank/DDBJ whole genome shotgun (WGS) entry which is preliminary data.</text>
</comment>
<dbReference type="Gene3D" id="3.30.420.10">
    <property type="entry name" value="Ribonuclease H-like superfamily/Ribonuclease H"/>
    <property type="match status" value="1"/>
</dbReference>
<gene>
    <name evidence="1" type="ORF">AVEN_29183_1</name>
</gene>
<dbReference type="EMBL" id="BGPR01000020">
    <property type="protein sequence ID" value="GBL80210.1"/>
    <property type="molecule type" value="Genomic_DNA"/>
</dbReference>
<dbReference type="OrthoDB" id="7460492at2759"/>
<protein>
    <recommendedName>
        <fullName evidence="3">Tc1-like transposase DDE domain-containing protein</fullName>
    </recommendedName>
</protein>
<reference evidence="1 2" key="1">
    <citation type="journal article" date="2019" name="Sci. Rep.">
        <title>Orb-weaving spider Araneus ventricosus genome elucidates the spidroin gene catalogue.</title>
        <authorList>
            <person name="Kono N."/>
            <person name="Nakamura H."/>
            <person name="Ohtoshi R."/>
            <person name="Moran D.A.P."/>
            <person name="Shinohara A."/>
            <person name="Yoshida Y."/>
            <person name="Fujiwara M."/>
            <person name="Mori M."/>
            <person name="Tomita M."/>
            <person name="Arakawa K."/>
        </authorList>
    </citation>
    <scope>NUCLEOTIDE SEQUENCE [LARGE SCALE GENOMIC DNA]</scope>
</reference>
<dbReference type="InterPro" id="IPR036397">
    <property type="entry name" value="RNaseH_sf"/>
</dbReference>
<dbReference type="PANTHER" id="PTHR33939">
    <property type="entry name" value="PROTEIN CBG22215"/>
    <property type="match status" value="1"/>
</dbReference>
<dbReference type="GO" id="GO:0003676">
    <property type="term" value="F:nucleic acid binding"/>
    <property type="evidence" value="ECO:0007669"/>
    <property type="project" value="InterPro"/>
</dbReference>
<name>A0A4Y2AKG7_ARAVE</name>
<accession>A0A4Y2AKG7</accession>
<evidence type="ECO:0000313" key="1">
    <source>
        <dbReference type="EMBL" id="GBL80210.1"/>
    </source>
</evidence>
<organism evidence="1 2">
    <name type="scientific">Araneus ventricosus</name>
    <name type="common">Orbweaver spider</name>
    <name type="synonym">Epeira ventricosa</name>
    <dbReference type="NCBI Taxonomy" id="182803"/>
    <lineage>
        <taxon>Eukaryota</taxon>
        <taxon>Metazoa</taxon>
        <taxon>Ecdysozoa</taxon>
        <taxon>Arthropoda</taxon>
        <taxon>Chelicerata</taxon>
        <taxon>Arachnida</taxon>
        <taxon>Araneae</taxon>
        <taxon>Araneomorphae</taxon>
        <taxon>Entelegynae</taxon>
        <taxon>Araneoidea</taxon>
        <taxon>Araneidae</taxon>
        <taxon>Araneus</taxon>
    </lineage>
</organism>
<dbReference type="AlphaFoldDB" id="A0A4Y2AKG7"/>
<dbReference type="Proteomes" id="UP000499080">
    <property type="component" value="Unassembled WGS sequence"/>
</dbReference>
<evidence type="ECO:0008006" key="3">
    <source>
        <dbReference type="Google" id="ProtNLM"/>
    </source>
</evidence>
<keyword evidence="2" id="KW-1185">Reference proteome</keyword>
<proteinExistence type="predicted"/>